<dbReference type="AlphaFoldDB" id="A0A1G9B230"/>
<dbReference type="Pfam" id="PF01979">
    <property type="entry name" value="Amidohydro_1"/>
    <property type="match status" value="1"/>
</dbReference>
<gene>
    <name evidence="2" type="ORF">SAMN05421869_115130</name>
</gene>
<evidence type="ECO:0000313" key="3">
    <source>
        <dbReference type="Proteomes" id="UP000199202"/>
    </source>
</evidence>
<dbReference type="InterPro" id="IPR032466">
    <property type="entry name" value="Metal_Hydrolase"/>
</dbReference>
<evidence type="ECO:0000259" key="1">
    <source>
        <dbReference type="Pfam" id="PF01979"/>
    </source>
</evidence>
<dbReference type="Gene3D" id="1.20.58.520">
    <property type="entry name" value="Amidohydrolase"/>
    <property type="match status" value="1"/>
</dbReference>
<keyword evidence="3" id="KW-1185">Reference proteome</keyword>
<dbReference type="Proteomes" id="UP000199202">
    <property type="component" value="Unassembled WGS sequence"/>
</dbReference>
<dbReference type="SUPFAM" id="SSF51556">
    <property type="entry name" value="Metallo-dependent hydrolases"/>
    <property type="match status" value="1"/>
</dbReference>
<dbReference type="OrthoDB" id="3514520at2"/>
<reference evidence="2 3" key="1">
    <citation type="submission" date="2016-10" db="EMBL/GenBank/DDBJ databases">
        <authorList>
            <person name="de Groot N.N."/>
        </authorList>
    </citation>
    <scope>NUCLEOTIDE SEQUENCE [LARGE SCALE GENOMIC DNA]</scope>
    <source>
        <strain evidence="2 3">CGMCC 4.6533</strain>
    </source>
</reference>
<proteinExistence type="predicted"/>
<dbReference type="InterPro" id="IPR011059">
    <property type="entry name" value="Metal-dep_hydrolase_composite"/>
</dbReference>
<dbReference type="Gene3D" id="2.30.40.10">
    <property type="entry name" value="Urease, subunit C, domain 1"/>
    <property type="match status" value="1"/>
</dbReference>
<feature type="domain" description="Amidohydrolase-related" evidence="1">
    <location>
        <begin position="69"/>
        <end position="419"/>
    </location>
</feature>
<dbReference type="PANTHER" id="PTHR43135">
    <property type="entry name" value="ALPHA-D-RIBOSE 1-METHYLPHOSPHONATE 5-TRIPHOSPHATE DIPHOSPHATASE"/>
    <property type="match status" value="1"/>
</dbReference>
<dbReference type="STRING" id="633440.SAMN05421869_115130"/>
<dbReference type="RefSeq" id="WP_143043933.1">
    <property type="nucleotide sequence ID" value="NZ_FNDJ01000015.1"/>
</dbReference>
<name>A0A1G9B230_9ACTN</name>
<dbReference type="Gene3D" id="3.30.110.90">
    <property type="entry name" value="Amidohydrolase"/>
    <property type="match status" value="1"/>
</dbReference>
<dbReference type="SUPFAM" id="SSF51338">
    <property type="entry name" value="Composite domain of metallo-dependent hydrolases"/>
    <property type="match status" value="1"/>
</dbReference>
<protein>
    <submittedName>
        <fullName evidence="2">Imidazolonepropionase</fullName>
    </submittedName>
</protein>
<dbReference type="EMBL" id="FNDJ01000015">
    <property type="protein sequence ID" value="SDK33629.1"/>
    <property type="molecule type" value="Genomic_DNA"/>
</dbReference>
<accession>A0A1G9B230</accession>
<dbReference type="PANTHER" id="PTHR43135:SF3">
    <property type="entry name" value="ALPHA-D-RIBOSE 1-METHYLPHOSPHONATE 5-TRIPHOSPHATE DIPHOSPHATASE"/>
    <property type="match status" value="1"/>
</dbReference>
<dbReference type="InterPro" id="IPR051781">
    <property type="entry name" value="Metallo-dep_Hydrolase"/>
</dbReference>
<dbReference type="GO" id="GO:0016810">
    <property type="term" value="F:hydrolase activity, acting on carbon-nitrogen (but not peptide) bonds"/>
    <property type="evidence" value="ECO:0007669"/>
    <property type="project" value="InterPro"/>
</dbReference>
<evidence type="ECO:0000313" key="2">
    <source>
        <dbReference type="EMBL" id="SDK33629.1"/>
    </source>
</evidence>
<dbReference type="InterPro" id="IPR006680">
    <property type="entry name" value="Amidohydro-rel"/>
</dbReference>
<organism evidence="2 3">
    <name type="scientific">Nonomuraea jiangxiensis</name>
    <dbReference type="NCBI Taxonomy" id="633440"/>
    <lineage>
        <taxon>Bacteria</taxon>
        <taxon>Bacillati</taxon>
        <taxon>Actinomycetota</taxon>
        <taxon>Actinomycetes</taxon>
        <taxon>Streptosporangiales</taxon>
        <taxon>Streptosporangiaceae</taxon>
        <taxon>Nonomuraea</taxon>
    </lineage>
</organism>
<sequence length="438" mass="46684">MKNLHQSLISQSIPPTRPLALTGTTVIDIAGGSRHPGMTVVVVNGLITAVGPDPVPPSGAQVIDAAGTFVIPGLWDMHVHTFQADRLPYFLLNGVTGIRHMGGAPVHMQWRRRLGEGDLVAPRMVIASRIVDGPRPLRPYSLAVGTEEEARAAVRQSRDEGADFVKVYNLLPRDAYFALAREARRAGMPFAGHVPFSVGVAEAAAAGQRSIEHLEGVFLATSTRGAELAAEVAAVDHTDMAAIGRVFNEVIPAAAASHDPGLAAELYGVFAEHGTWHVPTLAVLQASAYAGGDDFPLEGHLHHIEPDLRHGWASHRHWAADPARRAAQAEYFQRRLRVVGDLHRAGVGLLAGTDTFVPGFSLHDELALLVLAGLTPAAALRAATLNPARFLDVADSFGSVEEGKVADLVLLGGDPLDDIGQFARHTGARPRREVLRPP</sequence>
<dbReference type="Gene3D" id="3.40.50.10910">
    <property type="entry name" value="Amidohydrolase"/>
    <property type="match status" value="1"/>
</dbReference>